<dbReference type="InterPro" id="IPR014026">
    <property type="entry name" value="UDP-Glc/GDP-Man_DH_dimer"/>
</dbReference>
<dbReference type="PANTHER" id="PTHR11374">
    <property type="entry name" value="UDP-GLUCOSE DEHYDROGENASE/UDP-MANNAC DEHYDROGENASE"/>
    <property type="match status" value="1"/>
</dbReference>
<dbReference type="InterPro" id="IPR008927">
    <property type="entry name" value="6-PGluconate_DH-like_C_sf"/>
</dbReference>
<dbReference type="Pfam" id="PF03720">
    <property type="entry name" value="UDPG_MGDP_dh_C"/>
    <property type="match status" value="1"/>
</dbReference>
<feature type="domain" description="UDP-glucose/GDP-mannose dehydrogenase C-terminal" evidence="10">
    <location>
        <begin position="354"/>
        <end position="477"/>
    </location>
</feature>
<dbReference type="GO" id="GO:0051287">
    <property type="term" value="F:NAD binding"/>
    <property type="evidence" value="ECO:0007669"/>
    <property type="project" value="InterPro"/>
</dbReference>
<reference evidence="11 12" key="1">
    <citation type="submission" date="2016-10" db="EMBL/GenBank/DDBJ databases">
        <title>Draft genome sequence of Coniochaeta ligniaria NRRL30616, a lignocellulolytic fungus for bioabatement of inhibitors in plant biomass hydrolysates.</title>
        <authorList>
            <consortium name="DOE Joint Genome Institute"/>
            <person name="Jimenez D.J."/>
            <person name="Hector R.E."/>
            <person name="Riley R."/>
            <person name="Sun H."/>
            <person name="Grigoriev I.V."/>
            <person name="Van Elsas J.D."/>
            <person name="Nichols N.N."/>
        </authorList>
    </citation>
    <scope>NUCLEOTIDE SEQUENCE [LARGE SCALE GENOMIC DNA]</scope>
    <source>
        <strain evidence="11 12">NRRL 30616</strain>
    </source>
</reference>
<dbReference type="PIRSF" id="PIRSF500134">
    <property type="entry name" value="UDPglc_DH_bac"/>
    <property type="match status" value="1"/>
</dbReference>
<dbReference type="UniPathway" id="UPA00038">
    <property type="reaction ID" value="UER00491"/>
</dbReference>
<dbReference type="Pfam" id="PF00984">
    <property type="entry name" value="UDPG_MGDP_dh"/>
    <property type="match status" value="1"/>
</dbReference>
<dbReference type="GO" id="GO:0006024">
    <property type="term" value="P:glycosaminoglycan biosynthetic process"/>
    <property type="evidence" value="ECO:0007669"/>
    <property type="project" value="TreeGrafter"/>
</dbReference>
<evidence type="ECO:0000313" key="11">
    <source>
        <dbReference type="EMBL" id="OIW32681.1"/>
    </source>
</evidence>
<dbReference type="InterPro" id="IPR014027">
    <property type="entry name" value="UDP-Glc/GDP-Man_DH_C"/>
</dbReference>
<evidence type="ECO:0000256" key="1">
    <source>
        <dbReference type="ARBA" id="ARBA00004701"/>
    </source>
</evidence>
<dbReference type="InterPro" id="IPR036220">
    <property type="entry name" value="UDP-Glc/GDP-Man_DH_C_sf"/>
</dbReference>
<dbReference type="EC" id="1.1.1.22" evidence="3"/>
<feature type="binding site" evidence="8">
    <location>
        <position position="242"/>
    </location>
    <ligand>
        <name>substrate</name>
    </ligand>
</feature>
<evidence type="ECO:0000256" key="8">
    <source>
        <dbReference type="PIRSR" id="PIRSR500134-2"/>
    </source>
</evidence>
<dbReference type="Proteomes" id="UP000182658">
    <property type="component" value="Unassembled WGS sequence"/>
</dbReference>
<comment type="pathway">
    <text evidence="1">Nucleotide-sugar biosynthesis; UDP-alpha-D-glucuronate biosynthesis; UDP-alpha-D-glucuronate from UDP-alpha-D-glucose: step 1/1.</text>
</comment>
<evidence type="ECO:0000256" key="4">
    <source>
        <dbReference type="ARBA" id="ARBA00023002"/>
    </source>
</evidence>
<protein>
    <recommendedName>
        <fullName evidence="3">UDP-glucose 6-dehydrogenase</fullName>
        <ecNumber evidence="3">1.1.1.22</ecNumber>
    </recommendedName>
</protein>
<dbReference type="InterPro" id="IPR017476">
    <property type="entry name" value="UDP-Glc/GDP-Man"/>
</dbReference>
<comment type="similarity">
    <text evidence="2">Belongs to the UDP-glucose/GDP-mannose dehydrogenase family.</text>
</comment>
<dbReference type="InParanoid" id="A0A1J7JH42"/>
<feature type="binding site" evidence="9">
    <location>
        <position position="368"/>
    </location>
    <ligand>
        <name>NAD(+)</name>
        <dbReference type="ChEBI" id="CHEBI:57540"/>
    </ligand>
</feature>
<evidence type="ECO:0000256" key="5">
    <source>
        <dbReference type="ARBA" id="ARBA00023027"/>
    </source>
</evidence>
<feature type="binding site" evidence="9">
    <location>
        <position position="301"/>
    </location>
    <ligand>
        <name>NAD(+)</name>
        <dbReference type="ChEBI" id="CHEBI:57540"/>
    </ligand>
</feature>
<dbReference type="PIRSF" id="PIRSF000124">
    <property type="entry name" value="UDPglc_GDPman_dh"/>
    <property type="match status" value="1"/>
</dbReference>
<organism evidence="11 12">
    <name type="scientific">Coniochaeta ligniaria NRRL 30616</name>
    <dbReference type="NCBI Taxonomy" id="1408157"/>
    <lineage>
        <taxon>Eukaryota</taxon>
        <taxon>Fungi</taxon>
        <taxon>Dikarya</taxon>
        <taxon>Ascomycota</taxon>
        <taxon>Pezizomycotina</taxon>
        <taxon>Sordariomycetes</taxon>
        <taxon>Sordariomycetidae</taxon>
        <taxon>Coniochaetales</taxon>
        <taxon>Coniochaetaceae</taxon>
        <taxon>Coniochaeta</taxon>
    </lineage>
</organism>
<evidence type="ECO:0000256" key="3">
    <source>
        <dbReference type="ARBA" id="ARBA00012954"/>
    </source>
</evidence>
<dbReference type="Gene3D" id="1.20.5.100">
    <property type="entry name" value="Cytochrome c1, transmembrane anchor, C-terminal"/>
    <property type="match status" value="1"/>
</dbReference>
<name>A0A1J7JH42_9PEZI</name>
<feature type="binding site" evidence="9">
    <location>
        <position position="114"/>
    </location>
    <ligand>
        <name>NAD(+)</name>
        <dbReference type="ChEBI" id="CHEBI:57540"/>
    </ligand>
</feature>
<accession>A0A1J7JH42</accession>
<feature type="binding site" evidence="8">
    <location>
        <position position="361"/>
    </location>
    <ligand>
        <name>substrate</name>
    </ligand>
</feature>
<evidence type="ECO:0000256" key="9">
    <source>
        <dbReference type="PIRSR" id="PIRSR500134-3"/>
    </source>
</evidence>
<dbReference type="GO" id="GO:0003979">
    <property type="term" value="F:UDP-glucose 6-dehydrogenase activity"/>
    <property type="evidence" value="ECO:0007669"/>
    <property type="project" value="UniProtKB-EC"/>
</dbReference>
<dbReference type="SMART" id="SM00984">
    <property type="entry name" value="UDPG_MGDP_dh_C"/>
    <property type="match status" value="1"/>
</dbReference>
<dbReference type="AlphaFoldDB" id="A0A1J7JH42"/>
<feature type="active site" description="Nucleophile" evidence="7">
    <location>
        <position position="298"/>
    </location>
</feature>
<dbReference type="GO" id="GO:0006065">
    <property type="term" value="P:UDP-glucuronate biosynthetic process"/>
    <property type="evidence" value="ECO:0007669"/>
    <property type="project" value="UniProtKB-UniPathway"/>
</dbReference>
<dbReference type="OrthoDB" id="5059218at2759"/>
<dbReference type="EMBL" id="KV875095">
    <property type="protein sequence ID" value="OIW32681.1"/>
    <property type="molecule type" value="Genomic_DNA"/>
</dbReference>
<dbReference type="InterPro" id="IPR028356">
    <property type="entry name" value="UDPglc_DH_euk"/>
</dbReference>
<sequence length="589" mass="64056">MAFHNPHIRVTVVDKDETRIRRWNSKHPPIYEPGLNEVLRIARDGARECVFQTGRGGDDSCASSAGVSSECTSLCEEHAEGFTTVPSRRPNLLFTTEVARCIAEADIVLIAVNTPTKTRGAGAGSATDMTAFEAVAAVVAEHARPGAIIVEKSTVPCRTAQLIEDMLAHYRPGVHFDVLSNPEFLAAGTAINDLLSADRILIGSRPTPSGRRAADTLASVYTSWVPRSRIITTNVFSSELAKLVANSMLAQRVSSINSVAAICEATGADIDEISAAVGADPRIGSKFLRAGIGFGGSCFKKDVLSLAYLAETLNLPQVAEYWRCVVSMNEYTRNRFAARVIKCLNNTLRGKKLTLLGYAFKKDTNDTRESATLEIIRTLMEEGPREIAVFDPCCNPATTEAEIEQLLGPAHGSQVLKKNGGVVHVYTNAYDACNGSDAVLVATEFDEFRYTGPGKHSKLSTTAYTAPLLLDPRPFERLEPTEADLLALHKYFARTGETIGSDDPLDRFNQAPLCASDCPDCLLKTNAGPNASNYGAGGEHQAKEYLDWAKISYHMRNPKWVFDGRGLLDIRGMEKLGFRVETTGRQAEF</sequence>
<feature type="binding site" evidence="8">
    <location>
        <begin position="287"/>
        <end position="291"/>
    </location>
    <ligand>
        <name>substrate</name>
    </ligand>
</feature>
<dbReference type="InterPro" id="IPR036291">
    <property type="entry name" value="NAD(P)-bd_dom_sf"/>
</dbReference>
<dbReference type="FunFam" id="1.20.5.100:FF:000001">
    <property type="entry name" value="UDP-glucose 6-dehydrogenase"/>
    <property type="match status" value="1"/>
</dbReference>
<dbReference type="SUPFAM" id="SSF52413">
    <property type="entry name" value="UDP-glucose/GDP-mannose dehydrogenase C-terminal domain"/>
    <property type="match status" value="1"/>
</dbReference>
<gene>
    <name evidence="11" type="ORF">CONLIGDRAFT_630330</name>
</gene>
<dbReference type="NCBIfam" id="TIGR03026">
    <property type="entry name" value="NDP-sugDHase"/>
    <property type="match status" value="1"/>
</dbReference>
<dbReference type="PANTHER" id="PTHR11374:SF3">
    <property type="entry name" value="UDP-GLUCOSE 6-DEHYDROGENASE"/>
    <property type="match status" value="1"/>
</dbReference>
<dbReference type="GO" id="GO:0005634">
    <property type="term" value="C:nucleus"/>
    <property type="evidence" value="ECO:0007669"/>
    <property type="project" value="TreeGrafter"/>
</dbReference>
<dbReference type="SUPFAM" id="SSF51735">
    <property type="entry name" value="NAD(P)-binding Rossmann-fold domains"/>
    <property type="match status" value="1"/>
</dbReference>
<dbReference type="Pfam" id="PF03721">
    <property type="entry name" value="UDPG_MGDP_dh_N"/>
    <property type="match status" value="2"/>
</dbReference>
<feature type="binding site" evidence="8">
    <location>
        <position position="295"/>
    </location>
    <ligand>
        <name>substrate</name>
    </ligand>
</feature>
<evidence type="ECO:0000256" key="2">
    <source>
        <dbReference type="ARBA" id="ARBA00006601"/>
    </source>
</evidence>
<comment type="catalytic activity">
    <reaction evidence="6">
        <text>UDP-alpha-D-glucose + 2 NAD(+) + H2O = UDP-alpha-D-glucuronate + 2 NADH + 3 H(+)</text>
        <dbReference type="Rhea" id="RHEA:23596"/>
        <dbReference type="ChEBI" id="CHEBI:15377"/>
        <dbReference type="ChEBI" id="CHEBI:15378"/>
        <dbReference type="ChEBI" id="CHEBI:57540"/>
        <dbReference type="ChEBI" id="CHEBI:57945"/>
        <dbReference type="ChEBI" id="CHEBI:58052"/>
        <dbReference type="ChEBI" id="CHEBI:58885"/>
        <dbReference type="EC" id="1.1.1.22"/>
    </reaction>
</comment>
<evidence type="ECO:0000259" key="10">
    <source>
        <dbReference type="SMART" id="SM00984"/>
    </source>
</evidence>
<evidence type="ECO:0000313" key="12">
    <source>
        <dbReference type="Proteomes" id="UP000182658"/>
    </source>
</evidence>
<keyword evidence="5 9" id="KW-0520">NAD</keyword>
<keyword evidence="12" id="KW-1185">Reference proteome</keyword>
<feature type="binding site" evidence="9">
    <location>
        <position position="154"/>
    </location>
    <ligand>
        <name>NAD(+)</name>
        <dbReference type="ChEBI" id="CHEBI:57540"/>
    </ligand>
</feature>
<dbReference type="InterPro" id="IPR028357">
    <property type="entry name" value="UDPglc_DH_bac"/>
</dbReference>
<dbReference type="SUPFAM" id="SSF48179">
    <property type="entry name" value="6-phosphogluconate dehydrogenase C-terminal domain-like"/>
    <property type="match status" value="1"/>
</dbReference>
<evidence type="ECO:0000256" key="6">
    <source>
        <dbReference type="ARBA" id="ARBA00047473"/>
    </source>
</evidence>
<dbReference type="GO" id="GO:0000271">
    <property type="term" value="P:polysaccharide biosynthetic process"/>
    <property type="evidence" value="ECO:0007669"/>
    <property type="project" value="InterPro"/>
</dbReference>
<keyword evidence="4" id="KW-0560">Oxidoreductase</keyword>
<dbReference type="Gene3D" id="3.40.50.720">
    <property type="entry name" value="NAD(P)-binding Rossmann-like Domain"/>
    <property type="match status" value="2"/>
</dbReference>
<proteinExistence type="inferred from homology"/>
<evidence type="ECO:0000256" key="7">
    <source>
        <dbReference type="PIRSR" id="PIRSR500134-1"/>
    </source>
</evidence>
<dbReference type="InterPro" id="IPR001732">
    <property type="entry name" value="UDP-Glc/GDP-Man_DH_N"/>
</dbReference>
<dbReference type="STRING" id="1408157.A0A1J7JH42"/>